<organism evidence="3 4">
    <name type="scientific">Spodoptera exigua</name>
    <name type="common">Beet armyworm</name>
    <name type="synonym">Noctua fulgens</name>
    <dbReference type="NCBI Taxonomy" id="7107"/>
    <lineage>
        <taxon>Eukaryota</taxon>
        <taxon>Metazoa</taxon>
        <taxon>Ecdysozoa</taxon>
        <taxon>Arthropoda</taxon>
        <taxon>Hexapoda</taxon>
        <taxon>Insecta</taxon>
        <taxon>Pterygota</taxon>
        <taxon>Neoptera</taxon>
        <taxon>Endopterygota</taxon>
        <taxon>Lepidoptera</taxon>
        <taxon>Glossata</taxon>
        <taxon>Ditrysia</taxon>
        <taxon>Noctuoidea</taxon>
        <taxon>Noctuidae</taxon>
        <taxon>Amphipyrinae</taxon>
        <taxon>Spodoptera</taxon>
    </lineage>
</organism>
<evidence type="ECO:0000313" key="3">
    <source>
        <dbReference type="EMBL" id="KAH9628639.1"/>
    </source>
</evidence>
<feature type="region of interest" description="Disordered" evidence="1">
    <location>
        <begin position="1"/>
        <end position="34"/>
    </location>
</feature>
<reference evidence="3" key="1">
    <citation type="journal article" date="2021" name="G3 (Bethesda)">
        <title>Genome and transcriptome analysis of the beet armyworm Spodoptera exigua reveals targets for pest control. .</title>
        <authorList>
            <person name="Simon S."/>
            <person name="Breeschoten T."/>
            <person name="Jansen H.J."/>
            <person name="Dirks R.P."/>
            <person name="Schranz M.E."/>
            <person name="Ros V.I.D."/>
        </authorList>
    </citation>
    <scope>NUCLEOTIDE SEQUENCE</scope>
    <source>
        <strain evidence="3">TB_SE_WUR_2020</strain>
    </source>
</reference>
<dbReference type="PANTHER" id="PTHR11505">
    <property type="entry name" value="L1 TRANSPOSABLE ELEMENT-RELATED"/>
    <property type="match status" value="1"/>
</dbReference>
<accession>A0A922S8W8</accession>
<feature type="compositionally biased region" description="Polar residues" evidence="1">
    <location>
        <begin position="1"/>
        <end position="22"/>
    </location>
</feature>
<proteinExistence type="predicted"/>
<evidence type="ECO:0000259" key="2">
    <source>
        <dbReference type="Pfam" id="PF25298"/>
    </source>
</evidence>
<dbReference type="EMBL" id="JACEFF010000902">
    <property type="protein sequence ID" value="KAH9628639.1"/>
    <property type="molecule type" value="Genomic_DNA"/>
</dbReference>
<dbReference type="InterPro" id="IPR057251">
    <property type="entry name" value="FP_C"/>
</dbReference>
<dbReference type="Gene3D" id="3.30.70.1820">
    <property type="entry name" value="L1 transposable element, RRM domain"/>
    <property type="match status" value="1"/>
</dbReference>
<protein>
    <recommendedName>
        <fullName evidence="2">FP protein C-terminal domain-containing protein</fullName>
    </recommendedName>
</protein>
<comment type="caution">
    <text evidence="3">The sequence shown here is derived from an EMBL/GenBank/DDBJ whole genome shotgun (WGS) entry which is preliminary data.</text>
</comment>
<dbReference type="InterPro" id="IPR004244">
    <property type="entry name" value="Transposase_22"/>
</dbReference>
<evidence type="ECO:0000256" key="1">
    <source>
        <dbReference type="SAM" id="MobiDB-lite"/>
    </source>
</evidence>
<dbReference type="Pfam" id="PF25298">
    <property type="entry name" value="Baculo_FP_2nd"/>
    <property type="match status" value="1"/>
</dbReference>
<dbReference type="AlphaFoldDB" id="A0A922S8W8"/>
<name>A0A922S8W8_SPOEX</name>
<feature type="domain" description="FP protein C-terminal" evidence="2">
    <location>
        <begin position="248"/>
        <end position="300"/>
    </location>
</feature>
<evidence type="ECO:0000313" key="4">
    <source>
        <dbReference type="Proteomes" id="UP000814243"/>
    </source>
</evidence>
<sequence>MNTINSTYDQISDVDNPTQSGEMSVDGSLIEKESPPPYVTFRKGISSNNSDPNWRDELKDFQANIKSMLETCLMKQDEKCALLLSKFEDVKSSIKFISDKYDRLDADLKGFGSRVTLLEEKVSSPDAVQQRIAILETKLETAEQKSRNCNIEISNLPEKRGENLMSIFENIATLIKQPLLPRDVIAIHRVPLMNPKSLKPKNIVVKLSGQILRDNFIAAARLKKGITSEELNLSCNPQQKIYINEHLTLHTKNLFRQTKEIAKQNGHRFVWIKHGVILVRADISEAAFTIRSEKDFTKIKPYNKESK</sequence>
<dbReference type="Proteomes" id="UP000814243">
    <property type="component" value="Unassembled WGS sequence"/>
</dbReference>
<gene>
    <name evidence="3" type="ORF">HF086_007844</name>
</gene>